<sequence length="213" mass="23020">MADVTLRTYIFLDSLQPQLASFIGTTARGFLPVAGDASMFIETAPGLIINRIMDVALKATQATPAIMVVERAFGLLEIHHRDKGQVLDGGEAVLRYLNLEEGERIKPRVVSDQVIRAVEPYHAQVINKMRYGDMLIAGESLLIVETEPAGYISFVANEALKAAHVKLIDATLFGAYGRLYLSGPEAQIDAARDAALKGLATVKGQDAPKGEGR</sequence>
<dbReference type="GO" id="GO:0031469">
    <property type="term" value="C:bacterial microcompartment"/>
    <property type="evidence" value="ECO:0007669"/>
    <property type="project" value="UniProtKB-SubCell"/>
</dbReference>
<keyword evidence="2" id="KW-1283">Bacterial microcompartment</keyword>
<comment type="caution">
    <text evidence="4">The sequence shown here is derived from an EMBL/GenBank/DDBJ whole genome shotgun (WGS) entry which is preliminary data.</text>
</comment>
<dbReference type="CDD" id="cd07052">
    <property type="entry name" value="BMC_like_1_repeat2"/>
    <property type="match status" value="1"/>
</dbReference>
<gene>
    <name evidence="4" type="ORF">E6K81_14685</name>
</gene>
<dbReference type="EMBL" id="VBPB01000299">
    <property type="protein sequence ID" value="TMQ69557.1"/>
    <property type="molecule type" value="Genomic_DNA"/>
</dbReference>
<name>A0A538U0Y5_UNCEI</name>
<protein>
    <recommendedName>
        <fullName evidence="3">BMC circularly permuted domain-containing protein</fullName>
    </recommendedName>
</protein>
<evidence type="ECO:0000313" key="5">
    <source>
        <dbReference type="Proteomes" id="UP000319771"/>
    </source>
</evidence>
<proteinExistence type="predicted"/>
<organism evidence="4 5">
    <name type="scientific">Eiseniibacteriota bacterium</name>
    <dbReference type="NCBI Taxonomy" id="2212470"/>
    <lineage>
        <taxon>Bacteria</taxon>
        <taxon>Candidatus Eiseniibacteriota</taxon>
    </lineage>
</organism>
<evidence type="ECO:0000256" key="1">
    <source>
        <dbReference type="ARBA" id="ARBA00024322"/>
    </source>
</evidence>
<dbReference type="CDD" id="cd07051">
    <property type="entry name" value="BMC_like_1_repeat1"/>
    <property type="match status" value="1"/>
</dbReference>
<evidence type="ECO:0000313" key="4">
    <source>
        <dbReference type="EMBL" id="TMQ69557.1"/>
    </source>
</evidence>
<dbReference type="Gene3D" id="3.30.70.1710">
    <property type="match status" value="2"/>
</dbReference>
<evidence type="ECO:0000256" key="2">
    <source>
        <dbReference type="ARBA" id="ARBA00024446"/>
    </source>
</evidence>
<dbReference type="AlphaFoldDB" id="A0A538U0Y5"/>
<dbReference type="Proteomes" id="UP000319771">
    <property type="component" value="Unassembled WGS sequence"/>
</dbReference>
<comment type="subcellular location">
    <subcellularLocation>
        <location evidence="1">Bacterial microcompartment</location>
    </subcellularLocation>
</comment>
<dbReference type="SMART" id="SM00877">
    <property type="entry name" value="BMC"/>
    <property type="match status" value="1"/>
</dbReference>
<dbReference type="PROSITE" id="PS51931">
    <property type="entry name" value="BMC_CP"/>
    <property type="match status" value="2"/>
</dbReference>
<dbReference type="InterPro" id="IPR044870">
    <property type="entry name" value="BMC_CP"/>
</dbReference>
<feature type="domain" description="BMC circularly permuted" evidence="3">
    <location>
        <begin position="5"/>
        <end position="107"/>
    </location>
</feature>
<dbReference type="InterPro" id="IPR000249">
    <property type="entry name" value="BMC_dom"/>
</dbReference>
<evidence type="ECO:0000259" key="3">
    <source>
        <dbReference type="PROSITE" id="PS51931"/>
    </source>
</evidence>
<accession>A0A538U0Y5</accession>
<feature type="domain" description="BMC circularly permuted" evidence="3">
    <location>
        <begin position="108"/>
        <end position="208"/>
    </location>
</feature>
<dbReference type="InterPro" id="IPR037233">
    <property type="entry name" value="CcmK-like_sf"/>
</dbReference>
<dbReference type="SUPFAM" id="SSF143414">
    <property type="entry name" value="CcmK-like"/>
    <property type="match status" value="1"/>
</dbReference>
<reference evidence="4 5" key="1">
    <citation type="journal article" date="2019" name="Nat. Microbiol.">
        <title>Mediterranean grassland soil C-N compound turnover is dependent on rainfall and depth, and is mediated by genomically divergent microorganisms.</title>
        <authorList>
            <person name="Diamond S."/>
            <person name="Andeer P.F."/>
            <person name="Li Z."/>
            <person name="Crits-Christoph A."/>
            <person name="Burstein D."/>
            <person name="Anantharaman K."/>
            <person name="Lane K.R."/>
            <person name="Thomas B.C."/>
            <person name="Pan C."/>
            <person name="Northen T.R."/>
            <person name="Banfield J.F."/>
        </authorList>
    </citation>
    <scope>NUCLEOTIDE SEQUENCE [LARGE SCALE GENOMIC DNA]</scope>
    <source>
        <strain evidence="4">WS_11</strain>
    </source>
</reference>